<keyword evidence="1" id="KW-0812">Transmembrane</keyword>
<keyword evidence="1" id="KW-0472">Membrane</keyword>
<dbReference type="RefSeq" id="WP_344057450.1">
    <property type="nucleotide sequence ID" value="NZ_BAAAPU010000001.1"/>
</dbReference>
<feature type="transmembrane region" description="Helical" evidence="1">
    <location>
        <begin position="100"/>
        <end position="122"/>
    </location>
</feature>
<reference evidence="3 4" key="1">
    <citation type="journal article" date="2019" name="Int. J. Syst. Evol. Microbiol.">
        <title>The Global Catalogue of Microorganisms (GCM) 10K type strain sequencing project: providing services to taxonomists for standard genome sequencing and annotation.</title>
        <authorList>
            <consortium name="The Broad Institute Genomics Platform"/>
            <consortium name="The Broad Institute Genome Sequencing Center for Infectious Disease"/>
            <person name="Wu L."/>
            <person name="Ma J."/>
        </authorList>
    </citation>
    <scope>NUCLEOTIDE SEQUENCE [LARGE SCALE GENOMIC DNA]</scope>
    <source>
        <strain evidence="3 4">JCM 15628</strain>
    </source>
</reference>
<dbReference type="Gene3D" id="1.20.144.10">
    <property type="entry name" value="Phosphatidic acid phosphatase type 2/haloperoxidase"/>
    <property type="match status" value="1"/>
</dbReference>
<dbReference type="InterPro" id="IPR036938">
    <property type="entry name" value="PAP2/HPO_sf"/>
</dbReference>
<feature type="domain" description="Phosphatidic acid phosphatase type 2/haloperoxidase" evidence="2">
    <location>
        <begin position="101"/>
        <end position="210"/>
    </location>
</feature>
<dbReference type="Proteomes" id="UP001500013">
    <property type="component" value="Unassembled WGS sequence"/>
</dbReference>
<dbReference type="InterPro" id="IPR000326">
    <property type="entry name" value="PAP2/HPO"/>
</dbReference>
<dbReference type="SUPFAM" id="SSF48317">
    <property type="entry name" value="Acid phosphatase/Vanadium-dependent haloperoxidase"/>
    <property type="match status" value="1"/>
</dbReference>
<comment type="caution">
    <text evidence="3">The sequence shown here is derived from an EMBL/GenBank/DDBJ whole genome shotgun (WGS) entry which is preliminary data.</text>
</comment>
<keyword evidence="4" id="KW-1185">Reference proteome</keyword>
<dbReference type="SMART" id="SM00014">
    <property type="entry name" value="acidPPc"/>
    <property type="match status" value="1"/>
</dbReference>
<dbReference type="PROSITE" id="PS01157">
    <property type="entry name" value="ACID_PHOSPH_CL_A"/>
    <property type="match status" value="1"/>
</dbReference>
<feature type="transmembrane region" description="Helical" evidence="1">
    <location>
        <begin position="168"/>
        <end position="189"/>
    </location>
</feature>
<sequence>MSVSGRARTSRGLAGWAVGPGVALLLLAGLCVVTLSVVRDGPSVHLDDVVYGWTPGRGNGPLVPEVLALLVVDLATPALCVAAVAAITAALCLRARTWGPALLVAPALGVLTLAVLLGKNVIPRASPRLPDVLGDYGSYPSGHTATALVCAGVLAALVSGLDPGRRRLAWALAAGWTLLVAVALVWLHFHWLSDVVASMFLGSLLLWLLLRWPLRLGARVAPPGRRGGPAPGR</sequence>
<evidence type="ECO:0000256" key="1">
    <source>
        <dbReference type="SAM" id="Phobius"/>
    </source>
</evidence>
<dbReference type="EMBL" id="BAAAPU010000001">
    <property type="protein sequence ID" value="GAA1965517.1"/>
    <property type="molecule type" value="Genomic_DNA"/>
</dbReference>
<name>A0ABN2R8Y1_9MICO</name>
<keyword evidence="1" id="KW-1133">Transmembrane helix</keyword>
<feature type="transmembrane region" description="Helical" evidence="1">
    <location>
        <begin position="195"/>
        <end position="214"/>
    </location>
</feature>
<dbReference type="InterPro" id="IPR018296">
    <property type="entry name" value="Acid_Pase_classA_bac_CS"/>
</dbReference>
<feature type="transmembrane region" description="Helical" evidence="1">
    <location>
        <begin position="142"/>
        <end position="161"/>
    </location>
</feature>
<evidence type="ECO:0000313" key="4">
    <source>
        <dbReference type="Proteomes" id="UP001500013"/>
    </source>
</evidence>
<dbReference type="Pfam" id="PF01569">
    <property type="entry name" value="PAP2"/>
    <property type="match status" value="1"/>
</dbReference>
<evidence type="ECO:0000259" key="2">
    <source>
        <dbReference type="SMART" id="SM00014"/>
    </source>
</evidence>
<accession>A0ABN2R8Y1</accession>
<organism evidence="3 4">
    <name type="scientific">Terrabacter lapilli</name>
    <dbReference type="NCBI Taxonomy" id="436231"/>
    <lineage>
        <taxon>Bacteria</taxon>
        <taxon>Bacillati</taxon>
        <taxon>Actinomycetota</taxon>
        <taxon>Actinomycetes</taxon>
        <taxon>Micrococcales</taxon>
        <taxon>Intrasporangiaceae</taxon>
        <taxon>Terrabacter</taxon>
    </lineage>
</organism>
<feature type="transmembrane region" description="Helical" evidence="1">
    <location>
        <begin position="12"/>
        <end position="38"/>
    </location>
</feature>
<feature type="transmembrane region" description="Helical" evidence="1">
    <location>
        <begin position="66"/>
        <end position="93"/>
    </location>
</feature>
<protein>
    <recommendedName>
        <fullName evidence="2">Phosphatidic acid phosphatase type 2/haloperoxidase domain-containing protein</fullName>
    </recommendedName>
</protein>
<proteinExistence type="predicted"/>
<gene>
    <name evidence="3" type="ORF">GCM10009817_01630</name>
</gene>
<evidence type="ECO:0000313" key="3">
    <source>
        <dbReference type="EMBL" id="GAA1965517.1"/>
    </source>
</evidence>